<name>A0A5D2NPL1_GOSTO</name>
<accession>A0A5D2NPL1</accession>
<proteinExistence type="predicted"/>
<sequence>MPSFIGDSGLDLSMTARTQRNVQRRGQLWWCMGILTWRWRRRLSLDRPRVSFG</sequence>
<dbReference type="AlphaFoldDB" id="A0A5D2NPL1"/>
<evidence type="ECO:0000313" key="1">
    <source>
        <dbReference type="EMBL" id="TYI06108.1"/>
    </source>
</evidence>
<reference evidence="1 2" key="1">
    <citation type="submission" date="2019-07" db="EMBL/GenBank/DDBJ databases">
        <title>WGS assembly of Gossypium tomentosum.</title>
        <authorList>
            <person name="Chen Z.J."/>
            <person name="Sreedasyam A."/>
            <person name="Ando A."/>
            <person name="Song Q."/>
            <person name="De L."/>
            <person name="Hulse-Kemp A."/>
            <person name="Ding M."/>
            <person name="Ye W."/>
            <person name="Kirkbride R."/>
            <person name="Jenkins J."/>
            <person name="Plott C."/>
            <person name="Lovell J."/>
            <person name="Lin Y.-M."/>
            <person name="Vaughn R."/>
            <person name="Liu B."/>
            <person name="Li W."/>
            <person name="Simpson S."/>
            <person name="Scheffler B."/>
            <person name="Saski C."/>
            <person name="Grover C."/>
            <person name="Hu G."/>
            <person name="Conover J."/>
            <person name="Carlson J."/>
            <person name="Shu S."/>
            <person name="Boston L."/>
            <person name="Williams M."/>
            <person name="Peterson D."/>
            <person name="Mcgee K."/>
            <person name="Jones D."/>
            <person name="Wendel J."/>
            <person name="Stelly D."/>
            <person name="Grimwood J."/>
            <person name="Schmutz J."/>
        </authorList>
    </citation>
    <scope>NUCLEOTIDE SEQUENCE [LARGE SCALE GENOMIC DNA]</scope>
    <source>
        <strain evidence="1">7179.01</strain>
    </source>
</reference>
<dbReference type="EMBL" id="CM017619">
    <property type="protein sequence ID" value="TYI06108.1"/>
    <property type="molecule type" value="Genomic_DNA"/>
</dbReference>
<keyword evidence="2" id="KW-1185">Reference proteome</keyword>
<organism evidence="1 2">
    <name type="scientific">Gossypium tomentosum</name>
    <name type="common">Hawaiian cotton</name>
    <name type="synonym">Gossypium sandvicense</name>
    <dbReference type="NCBI Taxonomy" id="34277"/>
    <lineage>
        <taxon>Eukaryota</taxon>
        <taxon>Viridiplantae</taxon>
        <taxon>Streptophyta</taxon>
        <taxon>Embryophyta</taxon>
        <taxon>Tracheophyta</taxon>
        <taxon>Spermatophyta</taxon>
        <taxon>Magnoliopsida</taxon>
        <taxon>eudicotyledons</taxon>
        <taxon>Gunneridae</taxon>
        <taxon>Pentapetalae</taxon>
        <taxon>rosids</taxon>
        <taxon>malvids</taxon>
        <taxon>Malvales</taxon>
        <taxon>Malvaceae</taxon>
        <taxon>Malvoideae</taxon>
        <taxon>Gossypium</taxon>
    </lineage>
</organism>
<protein>
    <submittedName>
        <fullName evidence="1">Uncharacterized protein</fullName>
    </submittedName>
</protein>
<gene>
    <name evidence="1" type="ORF">ES332_A10G135000v1</name>
</gene>
<evidence type="ECO:0000313" key="2">
    <source>
        <dbReference type="Proteomes" id="UP000322667"/>
    </source>
</evidence>
<dbReference type="Proteomes" id="UP000322667">
    <property type="component" value="Chromosome A10"/>
</dbReference>